<keyword evidence="3" id="KW-1185">Reference proteome</keyword>
<dbReference type="Pfam" id="PF01425">
    <property type="entry name" value="Amidase"/>
    <property type="match status" value="1"/>
</dbReference>
<feature type="domain" description="Amidase" evidence="1">
    <location>
        <begin position="1"/>
        <end position="124"/>
    </location>
</feature>
<name>A0ABR6IGS1_9HYPH</name>
<dbReference type="InterPro" id="IPR036928">
    <property type="entry name" value="AS_sf"/>
</dbReference>
<comment type="caution">
    <text evidence="2">The sequence shown here is derived from an EMBL/GenBank/DDBJ whole genome shotgun (WGS) entry which is preliminary data.</text>
</comment>
<dbReference type="PANTHER" id="PTHR11895:SF169">
    <property type="entry name" value="GLUTAMYL-TRNA(GLN) AMIDOTRANSFERASE"/>
    <property type="match status" value="1"/>
</dbReference>
<dbReference type="EMBL" id="JACIFX010000001">
    <property type="protein sequence ID" value="MBB4227067.1"/>
    <property type="molecule type" value="Genomic_DNA"/>
</dbReference>
<dbReference type="Gene3D" id="3.90.1300.10">
    <property type="entry name" value="Amidase signature (AS) domain"/>
    <property type="match status" value="1"/>
</dbReference>
<dbReference type="Proteomes" id="UP000551353">
    <property type="component" value="Unassembled WGS sequence"/>
</dbReference>
<dbReference type="EC" id="3.5.1.54" evidence="2"/>
<proteinExistence type="predicted"/>
<dbReference type="PANTHER" id="PTHR11895">
    <property type="entry name" value="TRANSAMIDASE"/>
    <property type="match status" value="1"/>
</dbReference>
<reference evidence="2 3" key="1">
    <citation type="submission" date="2020-08" db="EMBL/GenBank/DDBJ databases">
        <title>Genomic Encyclopedia of Type Strains, Phase IV (KMG-V): Genome sequencing to study the core and pangenomes of soil and plant-associated prokaryotes.</title>
        <authorList>
            <person name="Whitman W."/>
        </authorList>
    </citation>
    <scope>NUCLEOTIDE SEQUENCE [LARGE SCALE GENOMIC DNA]</scope>
    <source>
        <strain evidence="2 3">SEMIA 4087</strain>
    </source>
</reference>
<accession>A0ABR6IGS1</accession>
<protein>
    <submittedName>
        <fullName evidence="2">Allophanate hydrolase</fullName>
        <ecNumber evidence="2">3.5.1.54</ecNumber>
    </submittedName>
</protein>
<evidence type="ECO:0000313" key="2">
    <source>
        <dbReference type="EMBL" id="MBB4227067.1"/>
    </source>
</evidence>
<keyword evidence="2" id="KW-0378">Hydrolase</keyword>
<evidence type="ECO:0000313" key="3">
    <source>
        <dbReference type="Proteomes" id="UP000551353"/>
    </source>
</evidence>
<dbReference type="InterPro" id="IPR023631">
    <property type="entry name" value="Amidase_dom"/>
</dbReference>
<evidence type="ECO:0000259" key="1">
    <source>
        <dbReference type="Pfam" id="PF01425"/>
    </source>
</evidence>
<dbReference type="GO" id="GO:0004039">
    <property type="term" value="F:allophanate hydrolase activity"/>
    <property type="evidence" value="ECO:0007669"/>
    <property type="project" value="UniProtKB-EC"/>
</dbReference>
<sequence length="131" mass="13617">MIGKTNLDQFATGLVGVRPLAYPIPRNAIDPKLMPGGSSSGSGVATAQGIVSFALGTDTAGSGRIRAGLNNIVGLKPSVGAFSTSGVVPACRTLDCVSVFALTVYDAWKVFSVPQNMTRRIPIRNSFPHPD</sequence>
<gene>
    <name evidence="2" type="ORF">GGD56_000887</name>
</gene>
<organism evidence="2 3">
    <name type="scientific">Rhizobium mongolense</name>
    <dbReference type="NCBI Taxonomy" id="57676"/>
    <lineage>
        <taxon>Bacteria</taxon>
        <taxon>Pseudomonadati</taxon>
        <taxon>Pseudomonadota</taxon>
        <taxon>Alphaproteobacteria</taxon>
        <taxon>Hyphomicrobiales</taxon>
        <taxon>Rhizobiaceae</taxon>
        <taxon>Rhizobium/Agrobacterium group</taxon>
        <taxon>Rhizobium</taxon>
    </lineage>
</organism>
<dbReference type="InterPro" id="IPR000120">
    <property type="entry name" value="Amidase"/>
</dbReference>
<dbReference type="SUPFAM" id="SSF75304">
    <property type="entry name" value="Amidase signature (AS) enzymes"/>
    <property type="match status" value="1"/>
</dbReference>